<evidence type="ECO:0000256" key="2">
    <source>
        <dbReference type="ARBA" id="ARBA00007599"/>
    </source>
</evidence>
<evidence type="ECO:0000256" key="4">
    <source>
        <dbReference type="ARBA" id="ARBA00022490"/>
    </source>
</evidence>
<dbReference type="Proteomes" id="UP000242645">
    <property type="component" value="Chromosome"/>
</dbReference>
<comment type="similarity">
    <text evidence="2">Belongs to the TsaE family.</text>
</comment>
<dbReference type="RefSeq" id="WP_096399772.1">
    <property type="nucleotide sequence ID" value="NZ_AP017368.1"/>
</dbReference>
<proteinExistence type="inferred from homology"/>
<keyword evidence="7" id="KW-0547">Nucleotide-binding</keyword>
<dbReference type="OrthoDB" id="9815896at2"/>
<dbReference type="GO" id="GO:0005737">
    <property type="term" value="C:cytoplasm"/>
    <property type="evidence" value="ECO:0007669"/>
    <property type="project" value="UniProtKB-SubCell"/>
</dbReference>
<keyword evidence="12" id="KW-1185">Reference proteome</keyword>
<evidence type="ECO:0000256" key="9">
    <source>
        <dbReference type="ARBA" id="ARBA00022842"/>
    </source>
</evidence>
<dbReference type="EMBL" id="AP017368">
    <property type="protein sequence ID" value="BAV92259.1"/>
    <property type="molecule type" value="Genomic_DNA"/>
</dbReference>
<dbReference type="PANTHER" id="PTHR33540:SF2">
    <property type="entry name" value="TRNA THREONYLCARBAMOYLADENOSINE BIOSYNTHESIS PROTEIN TSAE"/>
    <property type="match status" value="1"/>
</dbReference>
<evidence type="ECO:0000256" key="8">
    <source>
        <dbReference type="ARBA" id="ARBA00022840"/>
    </source>
</evidence>
<evidence type="ECO:0000256" key="6">
    <source>
        <dbReference type="ARBA" id="ARBA00022723"/>
    </source>
</evidence>
<keyword evidence="8" id="KW-0067">ATP-binding</keyword>
<evidence type="ECO:0000256" key="10">
    <source>
        <dbReference type="ARBA" id="ARBA00032441"/>
    </source>
</evidence>
<dbReference type="InterPro" id="IPR027417">
    <property type="entry name" value="P-loop_NTPase"/>
</dbReference>
<name>A0A1J1E2Z1_9BACT</name>
<dbReference type="PANTHER" id="PTHR33540">
    <property type="entry name" value="TRNA THREONYLCARBAMOYLADENOSINE BIOSYNTHESIS PROTEIN TSAE"/>
    <property type="match status" value="1"/>
</dbReference>
<evidence type="ECO:0000256" key="3">
    <source>
        <dbReference type="ARBA" id="ARBA00019010"/>
    </source>
</evidence>
<organism evidence="11 12">
    <name type="scientific">Candidatus Desulfovibrio trichonymphae</name>
    <dbReference type="NCBI Taxonomy" id="1725232"/>
    <lineage>
        <taxon>Bacteria</taxon>
        <taxon>Pseudomonadati</taxon>
        <taxon>Thermodesulfobacteriota</taxon>
        <taxon>Desulfovibrionia</taxon>
        <taxon>Desulfovibrionales</taxon>
        <taxon>Desulfovibrionaceae</taxon>
        <taxon>Desulfovibrio</taxon>
    </lineage>
</organism>
<dbReference type="Pfam" id="PF02367">
    <property type="entry name" value="TsaE"/>
    <property type="match status" value="1"/>
</dbReference>
<dbReference type="InterPro" id="IPR003442">
    <property type="entry name" value="T6A_TsaE"/>
</dbReference>
<accession>A0A1J1E2Z1</accession>
<dbReference type="Gene3D" id="3.40.50.300">
    <property type="entry name" value="P-loop containing nucleotide triphosphate hydrolases"/>
    <property type="match status" value="1"/>
</dbReference>
<dbReference type="AlphaFoldDB" id="A0A1J1E2Z1"/>
<evidence type="ECO:0000256" key="1">
    <source>
        <dbReference type="ARBA" id="ARBA00004496"/>
    </source>
</evidence>
<evidence type="ECO:0000313" key="11">
    <source>
        <dbReference type="EMBL" id="BAV92259.1"/>
    </source>
</evidence>
<dbReference type="KEGG" id="dtr:RSDT_0747"/>
<keyword evidence="4" id="KW-0963">Cytoplasm</keyword>
<gene>
    <name evidence="11" type="primary">tsaE</name>
    <name evidence="11" type="ORF">RSDT_0747</name>
</gene>
<dbReference type="GO" id="GO:0046872">
    <property type="term" value="F:metal ion binding"/>
    <property type="evidence" value="ECO:0007669"/>
    <property type="project" value="UniProtKB-KW"/>
</dbReference>
<keyword evidence="6" id="KW-0479">Metal-binding</keyword>
<dbReference type="GO" id="GO:0002949">
    <property type="term" value="P:tRNA threonylcarbamoyladenosine modification"/>
    <property type="evidence" value="ECO:0007669"/>
    <property type="project" value="InterPro"/>
</dbReference>
<evidence type="ECO:0000256" key="7">
    <source>
        <dbReference type="ARBA" id="ARBA00022741"/>
    </source>
</evidence>
<keyword evidence="5" id="KW-0819">tRNA processing</keyword>
<evidence type="ECO:0000256" key="5">
    <source>
        <dbReference type="ARBA" id="ARBA00022694"/>
    </source>
</evidence>
<reference evidence="11 12" key="1">
    <citation type="journal article" date="2017" name="ISME J.">
        <title>Genome of 'Ca. Desulfovibrio trichonymphae', an H2-oxidizing bacterium in a tripartite symbiotic system within a protist cell in the termite gut.</title>
        <authorList>
            <person name="Kuwahara H."/>
            <person name="Yuki M."/>
            <person name="Izawa K."/>
            <person name="Ohkuma M."/>
            <person name="Hongoh Y."/>
        </authorList>
    </citation>
    <scope>NUCLEOTIDE SEQUENCE [LARGE SCALE GENOMIC DNA]</scope>
    <source>
        <strain evidence="11 12">Rs-N31</strain>
    </source>
</reference>
<keyword evidence="9" id="KW-0460">Magnesium</keyword>
<dbReference type="SUPFAM" id="SSF52540">
    <property type="entry name" value="P-loop containing nucleoside triphosphate hydrolases"/>
    <property type="match status" value="1"/>
</dbReference>
<dbReference type="GO" id="GO:0005524">
    <property type="term" value="F:ATP binding"/>
    <property type="evidence" value="ECO:0007669"/>
    <property type="project" value="UniProtKB-KW"/>
</dbReference>
<protein>
    <recommendedName>
        <fullName evidence="3">tRNA threonylcarbamoyladenosine biosynthesis protein TsaE</fullName>
    </recommendedName>
    <alternativeName>
        <fullName evidence="10">t(6)A37 threonylcarbamoyladenosine biosynthesis protein TsaE</fullName>
    </alternativeName>
</protein>
<comment type="subcellular location">
    <subcellularLocation>
        <location evidence="1">Cytoplasm</location>
    </subcellularLocation>
</comment>
<evidence type="ECO:0000313" key="12">
    <source>
        <dbReference type="Proteomes" id="UP000242645"/>
    </source>
</evidence>
<sequence>MAGIILHTIEDTEKAARRLARCLQRHAAVRSLLLRGPLGSGKTTFTAALVRSLPGCERAEVASPSFTICHHYPTTPPVLHGDLFRCRSSLPEEIIEGLDDKAVLTILEWAEHLPTADLPDEFLDISFKTDEHERLMMLAAHGHNAEKLLHNLCEDAQSHNDAFR</sequence>